<dbReference type="Proteomes" id="UP000032946">
    <property type="component" value="Chromosome"/>
</dbReference>
<gene>
    <name evidence="1" type="ORF">ARTHRO_40895</name>
</gene>
<accession>A0A9P1KHL9</accession>
<keyword evidence="2" id="KW-1185">Reference proteome</keyword>
<sequence length="42" mass="4809">MTVWVDLQVGQAGMEIKPESVFTPLSLHIRHYLKSISQSFFS</sequence>
<evidence type="ECO:0000313" key="2">
    <source>
        <dbReference type="Proteomes" id="UP000032946"/>
    </source>
</evidence>
<evidence type="ECO:0000313" key="1">
    <source>
        <dbReference type="EMBL" id="CDM96486.1"/>
    </source>
</evidence>
<name>A0A9P1KHL9_9CYAN</name>
<dbReference type="EMBL" id="FO818640">
    <property type="protein sequence ID" value="CDM96486.1"/>
    <property type="molecule type" value="Genomic_DNA"/>
</dbReference>
<dbReference type="AlphaFoldDB" id="A0A9P1KHL9"/>
<protein>
    <submittedName>
        <fullName evidence="1">Uncharacterized protein</fullName>
    </submittedName>
</protein>
<proteinExistence type="predicted"/>
<reference evidence="1 2" key="1">
    <citation type="submission" date="2014-02" db="EMBL/GenBank/DDBJ databases">
        <authorList>
            <person name="Genoscope - CEA"/>
        </authorList>
    </citation>
    <scope>NUCLEOTIDE SEQUENCE [LARGE SCALE GENOMIC DNA]</scope>
    <source>
        <strain evidence="1 2">PCC 8005</strain>
    </source>
</reference>
<organism evidence="1 2">
    <name type="scientific">Limnospira indica PCC 8005</name>
    <dbReference type="NCBI Taxonomy" id="376219"/>
    <lineage>
        <taxon>Bacteria</taxon>
        <taxon>Bacillati</taxon>
        <taxon>Cyanobacteriota</taxon>
        <taxon>Cyanophyceae</taxon>
        <taxon>Oscillatoriophycideae</taxon>
        <taxon>Oscillatoriales</taxon>
        <taxon>Sirenicapillariaceae</taxon>
        <taxon>Limnospira</taxon>
    </lineage>
</organism>